<reference evidence="2 3" key="2">
    <citation type="submission" date="2023-12" db="EMBL/GenBank/DDBJ databases">
        <title>Description of an unclassified Opitutus bacterium of Verrucomicrobiota.</title>
        <authorList>
            <person name="Zhang D.-F."/>
        </authorList>
    </citation>
    <scope>NUCLEOTIDE SEQUENCE [LARGE SCALE GENOMIC DNA]</scope>
    <source>
        <strain evidence="2 3">WL0086</strain>
    </source>
</reference>
<keyword evidence="3" id="KW-1185">Reference proteome</keyword>
<organism evidence="2 3">
    <name type="scientific">Actomonas aquatica</name>
    <dbReference type="NCBI Taxonomy" id="2866162"/>
    <lineage>
        <taxon>Bacteria</taxon>
        <taxon>Pseudomonadati</taxon>
        <taxon>Verrucomicrobiota</taxon>
        <taxon>Opitutia</taxon>
        <taxon>Opitutales</taxon>
        <taxon>Opitutaceae</taxon>
        <taxon>Actomonas</taxon>
    </lineage>
</organism>
<dbReference type="SUPFAM" id="SSF109604">
    <property type="entry name" value="HD-domain/PDEase-like"/>
    <property type="match status" value="1"/>
</dbReference>
<dbReference type="PANTHER" id="PTHR33525">
    <property type="match status" value="1"/>
</dbReference>
<dbReference type="PANTHER" id="PTHR33525:SF3">
    <property type="entry name" value="RIBONUCLEASE Y"/>
    <property type="match status" value="1"/>
</dbReference>
<gene>
    <name evidence="2" type="ORF">K1X11_007755</name>
</gene>
<feature type="domain" description="HDOD" evidence="1">
    <location>
        <begin position="31"/>
        <end position="229"/>
    </location>
</feature>
<proteinExistence type="predicted"/>
<dbReference type="Gene3D" id="1.10.3210.10">
    <property type="entry name" value="Hypothetical protein af1432"/>
    <property type="match status" value="1"/>
</dbReference>
<evidence type="ECO:0000259" key="1">
    <source>
        <dbReference type="PROSITE" id="PS51833"/>
    </source>
</evidence>
<dbReference type="InterPro" id="IPR003607">
    <property type="entry name" value="HD/PDEase_dom"/>
</dbReference>
<name>A0ABZ1CCL2_9BACT</name>
<accession>A0ABZ1CCL2</accession>
<dbReference type="CDD" id="cd00077">
    <property type="entry name" value="HDc"/>
    <property type="match status" value="1"/>
</dbReference>
<protein>
    <submittedName>
        <fullName evidence="2">HDOD domain-containing protein</fullName>
    </submittedName>
</protein>
<dbReference type="RefSeq" id="WP_221030010.1">
    <property type="nucleotide sequence ID" value="NZ_CP139781.1"/>
</dbReference>
<reference evidence="2 3" key="1">
    <citation type="submission" date="2021-08" db="EMBL/GenBank/DDBJ databases">
        <authorList>
            <person name="Zhang D."/>
            <person name="Zhang A."/>
            <person name="Wang L."/>
        </authorList>
    </citation>
    <scope>NUCLEOTIDE SEQUENCE [LARGE SCALE GENOMIC DNA]</scope>
    <source>
        <strain evidence="2 3">WL0086</strain>
    </source>
</reference>
<dbReference type="PROSITE" id="PS51833">
    <property type="entry name" value="HDOD"/>
    <property type="match status" value="1"/>
</dbReference>
<evidence type="ECO:0000313" key="2">
    <source>
        <dbReference type="EMBL" id="WRQ89299.1"/>
    </source>
</evidence>
<dbReference type="InterPro" id="IPR013976">
    <property type="entry name" value="HDOD"/>
</dbReference>
<dbReference type="Proteomes" id="UP000738431">
    <property type="component" value="Chromosome"/>
</dbReference>
<dbReference type="InterPro" id="IPR052340">
    <property type="entry name" value="RNase_Y/CdgJ"/>
</dbReference>
<dbReference type="EMBL" id="CP139781">
    <property type="protein sequence ID" value="WRQ89299.1"/>
    <property type="molecule type" value="Genomic_DNA"/>
</dbReference>
<sequence>MVSTEFTTIPPATGPYPEEEIRKRLEACPKLASLQSVNRALAGLVNSEQSYNAQIAEIIRRDPSLTTRLLRMVNSVFFGLTAKVSNIEEAVFYLGVRQIRELSMATPVLEELERISPSGVHLPWRELWKHSIGCAIMSREILGSTSMMLDDDTDYIVGLLHHIGKVGMALAFPAETALVTKATYGTTDEVVAREQELIGWDHAQVGAAYLERHRLAPEIVAAVRWHHDPEKAGEYAPFAASVQLADLMVRSVEIGNGFEQLEPVEPGSWRDSAAWNILFQNDTREAEMAETSTKNALRRLPGMLNGLV</sequence>
<evidence type="ECO:0000313" key="3">
    <source>
        <dbReference type="Proteomes" id="UP000738431"/>
    </source>
</evidence>
<dbReference type="Pfam" id="PF08668">
    <property type="entry name" value="HDOD"/>
    <property type="match status" value="1"/>
</dbReference>